<comment type="similarity">
    <text evidence="1">Belongs to the IF-3 family.</text>
</comment>
<evidence type="ECO:0000256" key="3">
    <source>
        <dbReference type="ARBA" id="ARBA00022917"/>
    </source>
</evidence>
<feature type="compositionally biased region" description="Acidic residues" evidence="4">
    <location>
        <begin position="278"/>
        <end position="293"/>
    </location>
</feature>
<dbReference type="PANTHER" id="PTHR10938">
    <property type="entry name" value="TRANSLATION INITIATION FACTOR IF-3"/>
    <property type="match status" value="1"/>
</dbReference>
<dbReference type="VEuPathDB" id="FungiDB:SMAC_07038"/>
<evidence type="ECO:0000256" key="1">
    <source>
        <dbReference type="ARBA" id="ARBA00005439"/>
    </source>
</evidence>
<protein>
    <recommendedName>
        <fullName evidence="7">Translation initiation factor IF-3</fullName>
    </recommendedName>
</protein>
<dbReference type="Proteomes" id="UP000433876">
    <property type="component" value="Unassembled WGS sequence"/>
</dbReference>
<dbReference type="EMBL" id="NMPR01000026">
    <property type="protein sequence ID" value="KAA8634166.1"/>
    <property type="molecule type" value="Genomic_DNA"/>
</dbReference>
<dbReference type="InterPro" id="IPR001288">
    <property type="entry name" value="Translation_initiation_fac_3"/>
</dbReference>
<dbReference type="GO" id="GO:0043022">
    <property type="term" value="F:ribosome binding"/>
    <property type="evidence" value="ECO:0007669"/>
    <property type="project" value="TreeGrafter"/>
</dbReference>
<dbReference type="SUPFAM" id="SSF55200">
    <property type="entry name" value="Translation initiation factor IF3, C-terminal domain"/>
    <property type="match status" value="1"/>
</dbReference>
<dbReference type="GO" id="GO:0005739">
    <property type="term" value="C:mitochondrion"/>
    <property type="evidence" value="ECO:0007669"/>
    <property type="project" value="TreeGrafter"/>
</dbReference>
<dbReference type="GO" id="GO:0032790">
    <property type="term" value="P:ribosome disassembly"/>
    <property type="evidence" value="ECO:0007669"/>
    <property type="project" value="TreeGrafter"/>
</dbReference>
<dbReference type="OMA" id="INWAIAP"/>
<sequence length="293" mass="32886">MRASPCLYNSAAALRRVFLDSASAPAPLLLQTVLLPRLSVAAATAAVLNNQTRCAFSTQSSLQAKAKFFGMRKAKSNAQQENLPRDLAIKVPFVHLRGLDGNLSGKQRPADIISRLDRERYSLAMVWQPPRPKPGDPEVPKNPDLPEWPVCVIIDRRAEAEAQKAKAKEERKKQVTKKELEINWAIAAHDLGFRTRQLQKFLQKGHRVEVMLLQKKAKGQKTKQATGEECKEVVRLIREAVAEVPKVQEVKAMEGELGKVVRMVFQGPTPKKEKENAAAEEEQNEEKEEKEDE</sequence>
<evidence type="ECO:0000313" key="6">
    <source>
        <dbReference type="Proteomes" id="UP000433876"/>
    </source>
</evidence>
<feature type="region of interest" description="Disordered" evidence="4">
    <location>
        <begin position="267"/>
        <end position="293"/>
    </location>
</feature>
<dbReference type="InterPro" id="IPR036788">
    <property type="entry name" value="T_IF-3_C_sf"/>
</dbReference>
<evidence type="ECO:0000313" key="5">
    <source>
        <dbReference type="EMBL" id="KAA8634166.1"/>
    </source>
</evidence>
<evidence type="ECO:0008006" key="7">
    <source>
        <dbReference type="Google" id="ProtNLM"/>
    </source>
</evidence>
<reference evidence="5 6" key="1">
    <citation type="submission" date="2017-07" db="EMBL/GenBank/DDBJ databases">
        <title>Genome sequence of the Sordaria macrospora wild type strain R19027.</title>
        <authorList>
            <person name="Nowrousian M."/>
            <person name="Teichert I."/>
            <person name="Kueck U."/>
        </authorList>
    </citation>
    <scope>NUCLEOTIDE SEQUENCE [LARGE SCALE GENOMIC DNA]</scope>
    <source>
        <strain evidence="5 6">R19027</strain>
        <tissue evidence="5">Mycelium</tissue>
    </source>
</reference>
<keyword evidence="3" id="KW-0648">Protein biosynthesis</keyword>
<dbReference type="PANTHER" id="PTHR10938:SF0">
    <property type="entry name" value="TRANSLATION INITIATION FACTOR IF-3, MITOCHONDRIAL"/>
    <property type="match status" value="1"/>
</dbReference>
<evidence type="ECO:0000256" key="4">
    <source>
        <dbReference type="SAM" id="MobiDB-lite"/>
    </source>
</evidence>
<comment type="caution">
    <text evidence="5">The sequence shown here is derived from an EMBL/GenBank/DDBJ whole genome shotgun (WGS) entry which is preliminary data.</text>
</comment>
<dbReference type="Gene3D" id="3.30.110.10">
    <property type="entry name" value="Translation initiation factor 3 (IF-3), C-terminal domain"/>
    <property type="match status" value="1"/>
</dbReference>
<keyword evidence="2" id="KW-0396">Initiation factor</keyword>
<dbReference type="GO" id="GO:0003743">
    <property type="term" value="F:translation initiation factor activity"/>
    <property type="evidence" value="ECO:0007669"/>
    <property type="project" value="UniProtKB-KW"/>
</dbReference>
<name>A0A8S8ZYH9_SORMA</name>
<proteinExistence type="inferred from homology"/>
<organism evidence="5 6">
    <name type="scientific">Sordaria macrospora</name>
    <dbReference type="NCBI Taxonomy" id="5147"/>
    <lineage>
        <taxon>Eukaryota</taxon>
        <taxon>Fungi</taxon>
        <taxon>Dikarya</taxon>
        <taxon>Ascomycota</taxon>
        <taxon>Pezizomycotina</taxon>
        <taxon>Sordariomycetes</taxon>
        <taxon>Sordariomycetidae</taxon>
        <taxon>Sordariales</taxon>
        <taxon>Sordariaceae</taxon>
        <taxon>Sordaria</taxon>
    </lineage>
</organism>
<dbReference type="GO" id="GO:0070124">
    <property type="term" value="P:mitochondrial translational initiation"/>
    <property type="evidence" value="ECO:0007669"/>
    <property type="project" value="TreeGrafter"/>
</dbReference>
<dbReference type="AlphaFoldDB" id="A0A8S8ZYH9"/>
<gene>
    <name evidence="5" type="ORF">SMACR_07038</name>
</gene>
<accession>A0A8S8ZYH9</accession>
<evidence type="ECO:0000256" key="2">
    <source>
        <dbReference type="ARBA" id="ARBA00022540"/>
    </source>
</evidence>
<dbReference type="FunFam" id="3.30.110.10:FF:000006">
    <property type="entry name" value="Probable translation initiation factor, mitochondrial"/>
    <property type="match status" value="1"/>
</dbReference>